<comment type="caution">
    <text evidence="8">The sequence shown here is derived from an EMBL/GenBank/DDBJ whole genome shotgun (WGS) entry which is preliminary data.</text>
</comment>
<dbReference type="InterPro" id="IPR036188">
    <property type="entry name" value="FAD/NAD-bd_sf"/>
</dbReference>
<evidence type="ECO:0000256" key="1">
    <source>
        <dbReference type="ARBA" id="ARBA00022630"/>
    </source>
</evidence>
<evidence type="ECO:0000256" key="6">
    <source>
        <dbReference type="SAM" id="MobiDB-lite"/>
    </source>
</evidence>
<sequence>MDTQSYQQHFLEGKTIIVAGAGIAGSAFVVALRKQWDPNLREPTIILYDRDSPDLSAQREGYTVSLAGYDTSGGLVALKKLGLLDEILDNAVAGLNDDGAFKIWGPAWNEYASFRHKPIDGLPSASVRIARKDLRQVLHNNLRSSDSVRWNSRCLSARRLQDGRVCVQVAKGYNENEVVSEETCDVLIAADGANSKLRANLRPEDCLEFAGAILRGGIARFEGPPPAPVNKDWGFMLSGTGVSCFFSPVDEKSVVWGVGHLEVNQVLRLDLNDEEMVQRVVDTGLELGKELQEPFRTIVCHTDPKSVFSINAHDKKPFCHEEIDNISVVFIGDSNHAVSPFAGFGANLALCDGWDLAQQLLSRALAVLQRSREKLISGHKSNGMTREAPGKRKFSLSKPGSLYQSHGIMKRSHYACDQCRRSKRGCDAPPLLSPGSSTYHSNIANGDRLAVSLRPASEGSHQSCSYCAKTRKTCTMDWAWSQIQAASILSAVAAAPPPPPPPRQASETFDESAEDRVKRQRIEPNLNSFPAAQEFDDRGLLPGPKRTDTAVPHVFQESNMLGSRSRLPSLPTVTRSSTEAVSFTPTSTVIQATYNPSNAHPLRRSGHSANHLPTSSYSMQGSQLPYQYSNSLNGSQPVTTDSQSPSNDAWSRDEAMRMKRRRSSSTWTDRRLHSLSPFSVDQTMMTSSNNQFISTNLLQIYHDVLEHNLSCWLTEVTCPYRAPGYIAGGSYAPTEWGSSWSNRIYRRTISLDHAISASKLTQLTRSESQAAAKALQLAIMAFATQWAQGSRRQRQNFPAEDETPEDILDDITEEFDRNIQRNIWEQAKRALQDVADIESYRVATAELIFGLTQKPWTNDDKPGRTTRNPNALSTPQPIIDIKSLNTELGDIISRDGLPVFMERAARKMHALKFRFDSGRRGVTGPFTSPENSDALSMMNPEDRGTIGLLYWLAVMLDTVSSSMNERPVVVADADSQHDDADDDLDGTTNGRWNVPLFIQDSLEQPHMYHAVHWPCSYESAAEAVTKSAPVKVLLFRHVSYLQNILRRGGRGEKVEETIRNSTSLYRYWNMTHGAFFKELLRDYESVPGRLQSWFVCISAHWNLGALMLADLIEYVDENEIGETNASHARLSSKMVIRIRESSARELSDLAKVSTPNQNLTSLAAPQMSQFHHAVNEATILTEPWTILLIRAFAKAVMVFLQEAKDCLEHSSTASANSSSDFQDSMRRAQDCIKGLWILGKKSDMARKSADTLAAAMKKLRL</sequence>
<dbReference type="GO" id="GO:0008270">
    <property type="term" value="F:zinc ion binding"/>
    <property type="evidence" value="ECO:0007669"/>
    <property type="project" value="InterPro"/>
</dbReference>
<dbReference type="Proteomes" id="UP000266234">
    <property type="component" value="Unassembled WGS sequence"/>
</dbReference>
<dbReference type="GO" id="GO:0000981">
    <property type="term" value="F:DNA-binding transcription factor activity, RNA polymerase II-specific"/>
    <property type="evidence" value="ECO:0007669"/>
    <property type="project" value="InterPro"/>
</dbReference>
<feature type="region of interest" description="Disordered" evidence="6">
    <location>
        <begin position="492"/>
        <end position="543"/>
    </location>
</feature>
<protein>
    <recommendedName>
        <fullName evidence="7">FAD-binding domain-containing protein</fullName>
    </recommendedName>
</protein>
<reference evidence="8 9" key="1">
    <citation type="journal article" date="2018" name="PLoS Pathog.">
        <title>Evolution of structural diversity of trichothecenes, a family of toxins produced by plant pathogenic and entomopathogenic fungi.</title>
        <authorList>
            <person name="Proctor R.H."/>
            <person name="McCormick S.P."/>
            <person name="Kim H.S."/>
            <person name="Cardoza R.E."/>
            <person name="Stanley A.M."/>
            <person name="Lindo L."/>
            <person name="Kelly A."/>
            <person name="Brown D.W."/>
            <person name="Lee T."/>
            <person name="Vaughan M.M."/>
            <person name="Alexander N.J."/>
            <person name="Busman M."/>
            <person name="Gutierrez S."/>
        </authorList>
    </citation>
    <scope>NUCLEOTIDE SEQUENCE [LARGE SCALE GENOMIC DNA]</scope>
    <source>
        <strain evidence="8 9">NRRL 20695</strain>
    </source>
</reference>
<evidence type="ECO:0000313" key="9">
    <source>
        <dbReference type="Proteomes" id="UP000266234"/>
    </source>
</evidence>
<dbReference type="CDD" id="cd00067">
    <property type="entry name" value="GAL4"/>
    <property type="match status" value="1"/>
</dbReference>
<evidence type="ECO:0000256" key="5">
    <source>
        <dbReference type="ARBA" id="ARBA00023242"/>
    </source>
</evidence>
<keyword evidence="5" id="KW-0539">Nucleus</keyword>
<evidence type="ECO:0000313" key="8">
    <source>
        <dbReference type="EMBL" id="RGP71639.1"/>
    </source>
</evidence>
<feature type="domain" description="FAD-binding" evidence="7">
    <location>
        <begin position="78"/>
        <end position="361"/>
    </location>
</feature>
<feature type="compositionally biased region" description="Polar residues" evidence="6">
    <location>
        <begin position="607"/>
        <end position="649"/>
    </location>
</feature>
<organism evidence="8 9">
    <name type="scientific">Fusarium longipes</name>
    <dbReference type="NCBI Taxonomy" id="694270"/>
    <lineage>
        <taxon>Eukaryota</taxon>
        <taxon>Fungi</taxon>
        <taxon>Dikarya</taxon>
        <taxon>Ascomycota</taxon>
        <taxon>Pezizomycotina</taxon>
        <taxon>Sordariomycetes</taxon>
        <taxon>Hypocreomycetidae</taxon>
        <taxon>Hypocreales</taxon>
        <taxon>Nectriaceae</taxon>
        <taxon>Fusarium</taxon>
    </lineage>
</organism>
<dbReference type="SUPFAM" id="SSF51905">
    <property type="entry name" value="FAD/NAD(P)-binding domain"/>
    <property type="match status" value="1"/>
</dbReference>
<dbReference type="Gene3D" id="4.10.240.10">
    <property type="entry name" value="Zn(2)-C6 fungal-type DNA-binding domain"/>
    <property type="match status" value="1"/>
</dbReference>
<dbReference type="PANTHER" id="PTHR46972">
    <property type="entry name" value="MONOOXYGENASE ASQM-RELATED"/>
    <property type="match status" value="1"/>
</dbReference>
<dbReference type="AlphaFoldDB" id="A0A395SHU7"/>
<keyword evidence="2" id="KW-0274">FAD</keyword>
<dbReference type="Pfam" id="PF01494">
    <property type="entry name" value="FAD_binding_3"/>
    <property type="match status" value="1"/>
</dbReference>
<evidence type="ECO:0000256" key="4">
    <source>
        <dbReference type="ARBA" id="ARBA00023033"/>
    </source>
</evidence>
<dbReference type="InterPro" id="IPR002938">
    <property type="entry name" value="FAD-bd"/>
</dbReference>
<proteinExistence type="predicted"/>
<evidence type="ECO:0000256" key="2">
    <source>
        <dbReference type="ARBA" id="ARBA00022827"/>
    </source>
</evidence>
<dbReference type="GO" id="GO:0004497">
    <property type="term" value="F:monooxygenase activity"/>
    <property type="evidence" value="ECO:0007669"/>
    <property type="project" value="UniProtKB-KW"/>
</dbReference>
<keyword evidence="1" id="KW-0285">Flavoprotein</keyword>
<dbReference type="PANTHER" id="PTHR46972:SF1">
    <property type="entry name" value="FAD DEPENDENT OXIDOREDUCTASE DOMAIN-CONTAINING PROTEIN"/>
    <property type="match status" value="1"/>
</dbReference>
<evidence type="ECO:0000259" key="7">
    <source>
        <dbReference type="Pfam" id="PF01494"/>
    </source>
</evidence>
<dbReference type="InterPro" id="IPR001138">
    <property type="entry name" value="Zn2Cys6_DnaBD"/>
</dbReference>
<dbReference type="GO" id="GO:0071949">
    <property type="term" value="F:FAD binding"/>
    <property type="evidence" value="ECO:0007669"/>
    <property type="project" value="InterPro"/>
</dbReference>
<keyword evidence="4" id="KW-0503">Monooxygenase</keyword>
<keyword evidence="3" id="KW-0560">Oxidoreductase</keyword>
<dbReference type="InterPro" id="IPR036864">
    <property type="entry name" value="Zn2-C6_fun-type_DNA-bd_sf"/>
</dbReference>
<dbReference type="PRINTS" id="PR00420">
    <property type="entry name" value="RNGMNOXGNASE"/>
</dbReference>
<feature type="region of interest" description="Disordered" evidence="6">
    <location>
        <begin position="595"/>
        <end position="664"/>
    </location>
</feature>
<dbReference type="Gene3D" id="3.50.50.60">
    <property type="entry name" value="FAD/NAD(P)-binding domain"/>
    <property type="match status" value="1"/>
</dbReference>
<name>A0A395SHU7_9HYPO</name>
<dbReference type="EMBL" id="PXOG01000156">
    <property type="protein sequence ID" value="RGP71639.1"/>
    <property type="molecule type" value="Genomic_DNA"/>
</dbReference>
<evidence type="ECO:0000256" key="3">
    <source>
        <dbReference type="ARBA" id="ARBA00023002"/>
    </source>
</evidence>
<accession>A0A395SHU7</accession>
<keyword evidence="9" id="KW-1185">Reference proteome</keyword>
<dbReference type="SUPFAM" id="SSF57701">
    <property type="entry name" value="Zn2/Cys6 DNA-binding domain"/>
    <property type="match status" value="1"/>
</dbReference>
<gene>
    <name evidence="8" type="ORF">FLONG3_7074</name>
</gene>
<dbReference type="STRING" id="694270.A0A395SHU7"/>
<dbReference type="OrthoDB" id="5958943at2759"/>